<dbReference type="RefSeq" id="WP_104000365.1">
    <property type="nucleotide sequence ID" value="NZ_FNVP01000009.1"/>
</dbReference>
<dbReference type="InterPro" id="IPR021314">
    <property type="entry name" value="DUF2911"/>
</dbReference>
<keyword evidence="2" id="KW-1185">Reference proteome</keyword>
<name>A0A1H5Z9F3_9FLAO</name>
<reference evidence="2" key="1">
    <citation type="submission" date="2016-10" db="EMBL/GenBank/DDBJ databases">
        <authorList>
            <person name="Varghese N."/>
            <person name="Submissions S."/>
        </authorList>
    </citation>
    <scope>NUCLEOTIDE SEQUENCE [LARGE SCALE GENOMIC DNA]</scope>
    <source>
        <strain evidence="2">CGMCC 1.9230</strain>
    </source>
</reference>
<dbReference type="Pfam" id="PF11138">
    <property type="entry name" value="DUF2911"/>
    <property type="match status" value="1"/>
</dbReference>
<protein>
    <recommendedName>
        <fullName evidence="3">DUF2911 domain-containing protein</fullName>
    </recommendedName>
</protein>
<dbReference type="Gene3D" id="1.25.40.10">
    <property type="entry name" value="Tetratricopeptide repeat domain"/>
    <property type="match status" value="1"/>
</dbReference>
<gene>
    <name evidence="1" type="ORF">SAMN04488130_109148</name>
</gene>
<dbReference type="InterPro" id="IPR011990">
    <property type="entry name" value="TPR-like_helical_dom_sf"/>
</dbReference>
<dbReference type="AlphaFoldDB" id="A0A1H5Z9F3"/>
<dbReference type="EMBL" id="FNVP01000009">
    <property type="protein sequence ID" value="SEG32247.1"/>
    <property type="molecule type" value="Genomic_DNA"/>
</dbReference>
<dbReference type="Proteomes" id="UP000236737">
    <property type="component" value="Unassembled WGS sequence"/>
</dbReference>
<proteinExistence type="predicted"/>
<organism evidence="1 2">
    <name type="scientific">Flavobacterium urumqiense</name>
    <dbReference type="NCBI Taxonomy" id="935224"/>
    <lineage>
        <taxon>Bacteria</taxon>
        <taxon>Pseudomonadati</taxon>
        <taxon>Bacteroidota</taxon>
        <taxon>Flavobacteriia</taxon>
        <taxon>Flavobacteriales</taxon>
        <taxon>Flavobacteriaceae</taxon>
        <taxon>Flavobacterium</taxon>
    </lineage>
</organism>
<dbReference type="OrthoDB" id="187854at2"/>
<evidence type="ECO:0000313" key="1">
    <source>
        <dbReference type="EMBL" id="SEG32247.1"/>
    </source>
</evidence>
<sequence>MKNILIAFAIIIANFTIEAQVKTPQASPKAIINQTVGLTQVEINYSRPSAKGRAVFGNLIPFGKVWRTGANENTTISFSDDVVIDGKTLKKGKYALYTVPKIESWDIIFYSTTDNWGNPEVWNEANVVLRATSKEETLPKPVETFTIGISGLDNNFAYLEMYWESSYVALKFEVPTQKTAMASIEKALAGPTAGDYFSAAQFLLQSNGDTAKALVYVNKALEMNKDKPFFYYRLKSLIQAKIGDKKGAIETAKISLAAAEKAKNQDYVQMNKESITEWSKN</sequence>
<accession>A0A1H5Z9F3</accession>
<dbReference type="SUPFAM" id="SSF48452">
    <property type="entry name" value="TPR-like"/>
    <property type="match status" value="1"/>
</dbReference>
<evidence type="ECO:0000313" key="2">
    <source>
        <dbReference type="Proteomes" id="UP000236737"/>
    </source>
</evidence>
<evidence type="ECO:0008006" key="3">
    <source>
        <dbReference type="Google" id="ProtNLM"/>
    </source>
</evidence>